<dbReference type="InterPro" id="IPR027558">
    <property type="entry name" value="Pre_pil_HX9DG_C"/>
</dbReference>
<evidence type="ECO:0000259" key="2">
    <source>
        <dbReference type="Pfam" id="PF07596"/>
    </source>
</evidence>
<dbReference type="SUPFAM" id="SSF54523">
    <property type="entry name" value="Pili subunits"/>
    <property type="match status" value="1"/>
</dbReference>
<feature type="domain" description="DUF1559" evidence="2">
    <location>
        <begin position="39"/>
        <end position="318"/>
    </location>
</feature>
<feature type="transmembrane region" description="Helical" evidence="1">
    <location>
        <begin position="12"/>
        <end position="38"/>
    </location>
</feature>
<organism evidence="3 4">
    <name type="scientific">Posidoniimonas corsicana</name>
    <dbReference type="NCBI Taxonomy" id="1938618"/>
    <lineage>
        <taxon>Bacteria</taxon>
        <taxon>Pseudomonadati</taxon>
        <taxon>Planctomycetota</taxon>
        <taxon>Planctomycetia</taxon>
        <taxon>Pirellulales</taxon>
        <taxon>Lacipirellulaceae</taxon>
        <taxon>Posidoniimonas</taxon>
    </lineage>
</organism>
<dbReference type="EMBL" id="SIHJ01000001">
    <property type="protein sequence ID" value="TWT35373.1"/>
    <property type="molecule type" value="Genomic_DNA"/>
</dbReference>
<dbReference type="Pfam" id="PF07596">
    <property type="entry name" value="SBP_bac_10"/>
    <property type="match status" value="1"/>
</dbReference>
<keyword evidence="4" id="KW-1185">Reference proteome</keyword>
<evidence type="ECO:0000313" key="3">
    <source>
        <dbReference type="EMBL" id="TWT35373.1"/>
    </source>
</evidence>
<keyword evidence="1" id="KW-1133">Transmembrane helix</keyword>
<dbReference type="InterPro" id="IPR012902">
    <property type="entry name" value="N_methyl_site"/>
</dbReference>
<dbReference type="Gene3D" id="3.30.700.10">
    <property type="entry name" value="Glycoprotein, Type 4 Pilin"/>
    <property type="match status" value="1"/>
</dbReference>
<dbReference type="OrthoDB" id="280382at2"/>
<reference evidence="3 4" key="1">
    <citation type="submission" date="2019-02" db="EMBL/GenBank/DDBJ databases">
        <title>Deep-cultivation of Planctomycetes and their phenomic and genomic characterization uncovers novel biology.</title>
        <authorList>
            <person name="Wiegand S."/>
            <person name="Jogler M."/>
            <person name="Boedeker C."/>
            <person name="Pinto D."/>
            <person name="Vollmers J."/>
            <person name="Rivas-Marin E."/>
            <person name="Kohn T."/>
            <person name="Peeters S.H."/>
            <person name="Heuer A."/>
            <person name="Rast P."/>
            <person name="Oberbeckmann S."/>
            <person name="Bunk B."/>
            <person name="Jeske O."/>
            <person name="Meyerdierks A."/>
            <person name="Storesund J.E."/>
            <person name="Kallscheuer N."/>
            <person name="Luecker S."/>
            <person name="Lage O.M."/>
            <person name="Pohl T."/>
            <person name="Merkel B.J."/>
            <person name="Hornburger P."/>
            <person name="Mueller R.-W."/>
            <person name="Bruemmer F."/>
            <person name="Labrenz M."/>
            <person name="Spormann A.M."/>
            <person name="Op Den Camp H."/>
            <person name="Overmann J."/>
            <person name="Amann R."/>
            <person name="Jetten M.S.M."/>
            <person name="Mascher T."/>
            <person name="Medema M.H."/>
            <person name="Devos D.P."/>
            <person name="Kaster A.-K."/>
            <person name="Ovreas L."/>
            <person name="Rohde M."/>
            <person name="Galperin M.Y."/>
            <person name="Jogler C."/>
        </authorList>
    </citation>
    <scope>NUCLEOTIDE SEQUENCE [LARGE SCALE GENOMIC DNA]</scope>
    <source>
        <strain evidence="3 4">KOR34</strain>
    </source>
</reference>
<sequence length="343" mass="36316">MATGRRKAGLRAAGFTLVELLVVIAIIGILIALLLPAVQAAREAARKTHCTNNLKQAALSALNYETSFRELPKGGGSAPRGGWGHSFWVLLLPYSEEYAIYSAFDRVGVNSIHTGWIAGTGNANTNMDNFALLGGVTVPMLLCPSSDLPKFPAVGEYLFEGTNTNPPSAAMMATYTGIAGAVDHESALGTTSIYSFGGCLLNTNPVQLRSVTDGTSKTMLLAEQSDWLIKKSGGRVATEEIVDARSDGNHGFTMGGMDNGRMFNITTVRYRVNDKSANNPGIQGNLGPNRPIQSVHAGGAFAAFVDGSVRFVNEQTELQLLFNMCNRDDGNVALESAGAPLAL</sequence>
<gene>
    <name evidence="3" type="ORF">KOR34_02640</name>
</gene>
<dbReference type="RefSeq" id="WP_146565741.1">
    <property type="nucleotide sequence ID" value="NZ_SIHJ01000001.1"/>
</dbReference>
<dbReference type="NCBIfam" id="TIGR04294">
    <property type="entry name" value="pre_pil_HX9DG"/>
    <property type="match status" value="1"/>
</dbReference>
<dbReference type="InterPro" id="IPR045584">
    <property type="entry name" value="Pilin-like"/>
</dbReference>
<protein>
    <recommendedName>
        <fullName evidence="2">DUF1559 domain-containing protein</fullName>
    </recommendedName>
</protein>
<keyword evidence="1" id="KW-0812">Transmembrane</keyword>
<dbReference type="Pfam" id="PF07963">
    <property type="entry name" value="N_methyl"/>
    <property type="match status" value="1"/>
</dbReference>
<proteinExistence type="predicted"/>
<dbReference type="PROSITE" id="PS00409">
    <property type="entry name" value="PROKAR_NTER_METHYL"/>
    <property type="match status" value="1"/>
</dbReference>
<dbReference type="InterPro" id="IPR011453">
    <property type="entry name" value="DUF1559"/>
</dbReference>
<evidence type="ECO:0000313" key="4">
    <source>
        <dbReference type="Proteomes" id="UP000316714"/>
    </source>
</evidence>
<dbReference type="AlphaFoldDB" id="A0A5C5VBM4"/>
<dbReference type="PANTHER" id="PTHR30093">
    <property type="entry name" value="GENERAL SECRETION PATHWAY PROTEIN G"/>
    <property type="match status" value="1"/>
</dbReference>
<accession>A0A5C5VBM4</accession>
<evidence type="ECO:0000256" key="1">
    <source>
        <dbReference type="SAM" id="Phobius"/>
    </source>
</evidence>
<comment type="caution">
    <text evidence="3">The sequence shown here is derived from an EMBL/GenBank/DDBJ whole genome shotgun (WGS) entry which is preliminary data.</text>
</comment>
<dbReference type="NCBIfam" id="TIGR02532">
    <property type="entry name" value="IV_pilin_GFxxxE"/>
    <property type="match status" value="1"/>
</dbReference>
<keyword evidence="1" id="KW-0472">Membrane</keyword>
<name>A0A5C5VBM4_9BACT</name>
<dbReference type="PANTHER" id="PTHR30093:SF2">
    <property type="entry name" value="TYPE II SECRETION SYSTEM PROTEIN H"/>
    <property type="match status" value="1"/>
</dbReference>
<dbReference type="Proteomes" id="UP000316714">
    <property type="component" value="Unassembled WGS sequence"/>
</dbReference>